<organism evidence="3 4">
    <name type="scientific">Euplotes crassus</name>
    <dbReference type="NCBI Taxonomy" id="5936"/>
    <lineage>
        <taxon>Eukaryota</taxon>
        <taxon>Sar</taxon>
        <taxon>Alveolata</taxon>
        <taxon>Ciliophora</taxon>
        <taxon>Intramacronucleata</taxon>
        <taxon>Spirotrichea</taxon>
        <taxon>Hypotrichia</taxon>
        <taxon>Euplotida</taxon>
        <taxon>Euplotidae</taxon>
        <taxon>Moneuplotes</taxon>
    </lineage>
</organism>
<evidence type="ECO:0000256" key="1">
    <source>
        <dbReference type="ARBA" id="ARBA00010199"/>
    </source>
</evidence>
<evidence type="ECO:0000313" key="3">
    <source>
        <dbReference type="EMBL" id="CAI2366755.1"/>
    </source>
</evidence>
<gene>
    <name evidence="3" type="ORF">ECRASSUSDP1_LOCUS8029</name>
</gene>
<keyword evidence="2" id="KW-0812">Transmembrane</keyword>
<proteinExistence type="inferred from homology"/>
<comment type="caution">
    <text evidence="3">The sequence shown here is derived from an EMBL/GenBank/DDBJ whole genome shotgun (WGS) entry which is preliminary data.</text>
</comment>
<comment type="similarity">
    <text evidence="1">Belongs to the multi antimicrobial extrusion (MATE) (TC 2.A.66.1) family.</text>
</comment>
<reference evidence="3" key="1">
    <citation type="submission" date="2023-07" db="EMBL/GenBank/DDBJ databases">
        <authorList>
            <consortium name="AG Swart"/>
            <person name="Singh M."/>
            <person name="Singh A."/>
            <person name="Seah K."/>
            <person name="Emmerich C."/>
        </authorList>
    </citation>
    <scope>NUCLEOTIDE SEQUENCE</scope>
    <source>
        <strain evidence="3">DP1</strain>
    </source>
</reference>
<keyword evidence="2" id="KW-1133">Transmembrane helix</keyword>
<dbReference type="Pfam" id="PF01554">
    <property type="entry name" value="MatE"/>
    <property type="match status" value="2"/>
</dbReference>
<dbReference type="Proteomes" id="UP001295684">
    <property type="component" value="Unassembled WGS sequence"/>
</dbReference>
<dbReference type="AlphaFoldDB" id="A0AAD1UH67"/>
<evidence type="ECO:0000256" key="2">
    <source>
        <dbReference type="SAM" id="Phobius"/>
    </source>
</evidence>
<name>A0AAD1UH67_EUPCR</name>
<feature type="transmembrane region" description="Helical" evidence="2">
    <location>
        <begin position="113"/>
        <end position="136"/>
    </location>
</feature>
<feature type="transmembrane region" description="Helical" evidence="2">
    <location>
        <begin position="21"/>
        <end position="54"/>
    </location>
</feature>
<protein>
    <submittedName>
        <fullName evidence="3">Uncharacterized protein</fullName>
    </submittedName>
</protein>
<sequence>MKSLAASLEVQDTEKKQHKSLFRLVLLVMMKAIPLLIASLGNAFSLTITMIFLARNTTDPYMYGAIGMGTMTMNMILRSYCHGFNNSLITHLSHAYGAKDYELMGIVLSKSRILWSILIIPFLVLLFFTRPLLLLLHQEELLAYHTGYYVQICMAGFVFHLHYDIYRKYLNSMSKFWTHVPVTYVSLIMHIGWCYVFIVRLKLELLGAALTVLIQFITNFVVIWALTMINIRSKNSNLVPTCKSEVFHDWGKLFLSGCPTYFLQLISFLSIESVVLITGFLEVKILVANTALINLLNILYLFIYAVMQSSSALIGNKIGEKDFAEGRRLIIAVMIFGILFSITISLILVMFSDWIFRLYVQDSDIIPVMYKIMPIFVCTLVCYIMKDISQTVIIGLGLQKKTVAFNILSFLLIGVPVSIYGLRWPYTGPWLGICLTLSLNSCYYMLLIFKSDIIRG</sequence>
<dbReference type="PANTHER" id="PTHR11206">
    <property type="entry name" value="MULTIDRUG RESISTANCE PROTEIN"/>
    <property type="match status" value="1"/>
</dbReference>
<feature type="transmembrane region" description="Helical" evidence="2">
    <location>
        <begin position="205"/>
        <end position="226"/>
    </location>
</feature>
<feature type="transmembrane region" description="Helical" evidence="2">
    <location>
        <begin position="430"/>
        <end position="449"/>
    </location>
</feature>
<keyword evidence="4" id="KW-1185">Reference proteome</keyword>
<feature type="transmembrane region" description="Helical" evidence="2">
    <location>
        <begin position="148"/>
        <end position="166"/>
    </location>
</feature>
<keyword evidence="2" id="KW-0472">Membrane</keyword>
<dbReference type="GO" id="GO:0042910">
    <property type="term" value="F:xenobiotic transmembrane transporter activity"/>
    <property type="evidence" value="ECO:0007669"/>
    <property type="project" value="InterPro"/>
</dbReference>
<dbReference type="EMBL" id="CAMPGE010007837">
    <property type="protein sequence ID" value="CAI2366755.1"/>
    <property type="molecule type" value="Genomic_DNA"/>
</dbReference>
<feature type="transmembrane region" description="Helical" evidence="2">
    <location>
        <begin position="287"/>
        <end position="307"/>
    </location>
</feature>
<evidence type="ECO:0000313" key="4">
    <source>
        <dbReference type="Proteomes" id="UP001295684"/>
    </source>
</evidence>
<dbReference type="GO" id="GO:0016020">
    <property type="term" value="C:membrane"/>
    <property type="evidence" value="ECO:0007669"/>
    <property type="project" value="InterPro"/>
</dbReference>
<dbReference type="InterPro" id="IPR002528">
    <property type="entry name" value="MATE_fam"/>
</dbReference>
<feature type="transmembrane region" description="Helical" evidence="2">
    <location>
        <begin position="405"/>
        <end position="424"/>
    </location>
</feature>
<accession>A0AAD1UH67</accession>
<dbReference type="GO" id="GO:0015297">
    <property type="term" value="F:antiporter activity"/>
    <property type="evidence" value="ECO:0007669"/>
    <property type="project" value="InterPro"/>
</dbReference>
<feature type="transmembrane region" description="Helical" evidence="2">
    <location>
        <begin position="178"/>
        <end position="199"/>
    </location>
</feature>
<feature type="transmembrane region" description="Helical" evidence="2">
    <location>
        <begin position="368"/>
        <end position="385"/>
    </location>
</feature>
<feature type="transmembrane region" description="Helical" evidence="2">
    <location>
        <begin position="328"/>
        <end position="356"/>
    </location>
</feature>